<dbReference type="OrthoDB" id="17560at2759"/>
<evidence type="ECO:0000313" key="3">
    <source>
        <dbReference type="Proteomes" id="UP000789831"/>
    </source>
</evidence>
<gene>
    <name evidence="2" type="ORF">AGERDE_LOCUS3291</name>
</gene>
<comment type="caution">
    <text evidence="2">The sequence shown here is derived from an EMBL/GenBank/DDBJ whole genome shotgun (WGS) entry which is preliminary data.</text>
</comment>
<dbReference type="Proteomes" id="UP000789831">
    <property type="component" value="Unassembled WGS sequence"/>
</dbReference>
<dbReference type="PANTHER" id="PTHR47668">
    <property type="entry name" value="DIENELACTONE HYDROLASE FAMILY PROTEIN (AFU_ORTHOLOGUE AFUA_6G01940)"/>
    <property type="match status" value="1"/>
</dbReference>
<protein>
    <submittedName>
        <fullName evidence="2">9879_t:CDS:1</fullName>
    </submittedName>
</protein>
<dbReference type="Gene3D" id="3.40.50.1820">
    <property type="entry name" value="alpha/beta hydrolase"/>
    <property type="match status" value="1"/>
</dbReference>
<evidence type="ECO:0000313" key="2">
    <source>
        <dbReference type="EMBL" id="CAG8482109.1"/>
    </source>
</evidence>
<dbReference type="AlphaFoldDB" id="A0A9N8WGN2"/>
<sequence length="248" mass="27707">MTAPEACCTVPPVKSNYESKGEYIQITDDLKAYTIGPKNAKNAVIIVYDIFGYHPNAFQTADILAEQLGFRVVIPDIFRGKPYTVDQLIRDEGYEKLAIWLNEVAPDQSVLNQIDAVVNHLRKDGAEDFGYIGYCWGGKFAFLVAKQETFTAAVGIHPSFTTEEHKIGIKIPIALLPSRDEPDFAPFIESLKKEPFGQKSIHHRFDDMPHGFAAARGDWSVSLTAQRAQEAIQLAANFLKENVGVRYK</sequence>
<dbReference type="PANTHER" id="PTHR47668:SF1">
    <property type="entry name" value="DIENELACTONE HYDROLASE DOMAIN-CONTAINING PROTEIN-RELATED"/>
    <property type="match status" value="1"/>
</dbReference>
<dbReference type="GO" id="GO:0016787">
    <property type="term" value="F:hydrolase activity"/>
    <property type="evidence" value="ECO:0007669"/>
    <property type="project" value="InterPro"/>
</dbReference>
<dbReference type="EMBL" id="CAJVPL010000314">
    <property type="protein sequence ID" value="CAG8482109.1"/>
    <property type="molecule type" value="Genomic_DNA"/>
</dbReference>
<name>A0A9N8WGN2_9GLOM</name>
<evidence type="ECO:0000259" key="1">
    <source>
        <dbReference type="Pfam" id="PF01738"/>
    </source>
</evidence>
<reference evidence="2" key="1">
    <citation type="submission" date="2021-06" db="EMBL/GenBank/DDBJ databases">
        <authorList>
            <person name="Kallberg Y."/>
            <person name="Tangrot J."/>
            <person name="Rosling A."/>
        </authorList>
    </citation>
    <scope>NUCLEOTIDE SEQUENCE</scope>
    <source>
        <strain evidence="2">MT106</strain>
    </source>
</reference>
<proteinExistence type="predicted"/>
<dbReference type="SUPFAM" id="SSF53474">
    <property type="entry name" value="alpha/beta-Hydrolases"/>
    <property type="match status" value="1"/>
</dbReference>
<keyword evidence="3" id="KW-1185">Reference proteome</keyword>
<dbReference type="InterPro" id="IPR002925">
    <property type="entry name" value="Dienelactn_hydro"/>
</dbReference>
<dbReference type="Pfam" id="PF01738">
    <property type="entry name" value="DLH"/>
    <property type="match status" value="1"/>
</dbReference>
<accession>A0A9N8WGN2</accession>
<organism evidence="2 3">
    <name type="scientific">Ambispora gerdemannii</name>
    <dbReference type="NCBI Taxonomy" id="144530"/>
    <lineage>
        <taxon>Eukaryota</taxon>
        <taxon>Fungi</taxon>
        <taxon>Fungi incertae sedis</taxon>
        <taxon>Mucoromycota</taxon>
        <taxon>Glomeromycotina</taxon>
        <taxon>Glomeromycetes</taxon>
        <taxon>Archaeosporales</taxon>
        <taxon>Ambisporaceae</taxon>
        <taxon>Ambispora</taxon>
    </lineage>
</organism>
<dbReference type="InterPro" id="IPR029058">
    <property type="entry name" value="AB_hydrolase_fold"/>
</dbReference>
<feature type="domain" description="Dienelactone hydrolase" evidence="1">
    <location>
        <begin position="31"/>
        <end position="241"/>
    </location>
</feature>